<proteinExistence type="predicted"/>
<accession>A0A238XNC8</accession>
<evidence type="ECO:0000313" key="2">
    <source>
        <dbReference type="Proteomes" id="UP000198405"/>
    </source>
</evidence>
<keyword evidence="2" id="KW-1185">Reference proteome</keyword>
<organism evidence="1 2">
    <name type="scientific">Desulfurobacterium atlanticum</name>
    <dbReference type="NCBI Taxonomy" id="240169"/>
    <lineage>
        <taxon>Bacteria</taxon>
        <taxon>Pseudomonadati</taxon>
        <taxon>Aquificota</taxon>
        <taxon>Aquificia</taxon>
        <taxon>Desulfurobacteriales</taxon>
        <taxon>Desulfurobacteriaceae</taxon>
        <taxon>Desulfurobacterium</taxon>
    </lineage>
</organism>
<reference evidence="2" key="1">
    <citation type="submission" date="2017-06" db="EMBL/GenBank/DDBJ databases">
        <authorList>
            <person name="Varghese N."/>
            <person name="Submissions S."/>
        </authorList>
    </citation>
    <scope>NUCLEOTIDE SEQUENCE [LARGE SCALE GENOMIC DNA]</scope>
    <source>
        <strain evidence="2">DSM 15668</strain>
    </source>
</reference>
<dbReference type="RefSeq" id="WP_089322144.1">
    <property type="nucleotide sequence ID" value="NZ_FZOB01000001.1"/>
</dbReference>
<protein>
    <submittedName>
        <fullName evidence="1">Uncharacterized protein</fullName>
    </submittedName>
</protein>
<dbReference type="AlphaFoldDB" id="A0A238XNC8"/>
<dbReference type="Proteomes" id="UP000198405">
    <property type="component" value="Unassembled WGS sequence"/>
</dbReference>
<sequence length="194" mass="22691">MDFLIVGPLNGHDKRLKGLVEVTSPDITIAFGPMNLSRPLTLKRTWFYIHGKEKDFEILSKSDGVDFMSRIFKYKNIYFCGLSGIFHPQTYKFTRKEWAKRNKGKFPKKDMGYIFNEDILALFATFEKLKIPKVNIFVSMLSPENKLLKEIVETINPDYCIYPSKRFQKFKEGTTKYIGIEDAQSFNGKYIIHF</sequence>
<gene>
    <name evidence="1" type="ORF">SAMN06265340_101107</name>
</gene>
<name>A0A238XNC8_9BACT</name>
<dbReference type="OrthoDB" id="12479at2"/>
<dbReference type="EMBL" id="FZOB01000001">
    <property type="protein sequence ID" value="SNR60088.1"/>
    <property type="molecule type" value="Genomic_DNA"/>
</dbReference>
<evidence type="ECO:0000313" key="1">
    <source>
        <dbReference type="EMBL" id="SNR60088.1"/>
    </source>
</evidence>